<dbReference type="Proteomes" id="UP000053240">
    <property type="component" value="Unassembled WGS sequence"/>
</dbReference>
<name>A0A194RVZ7_PAPMA</name>
<evidence type="ECO:0000313" key="1">
    <source>
        <dbReference type="EMBL" id="KPJ20361.1"/>
    </source>
</evidence>
<evidence type="ECO:0000313" key="2">
    <source>
        <dbReference type="Proteomes" id="UP000053240"/>
    </source>
</evidence>
<accession>A0A194RVZ7</accession>
<dbReference type="AlphaFoldDB" id="A0A194RVZ7"/>
<protein>
    <recommendedName>
        <fullName evidence="3">Mutant cadherin</fullName>
    </recommendedName>
</protein>
<dbReference type="EMBL" id="KQ459700">
    <property type="protein sequence ID" value="KPJ20361.1"/>
    <property type="molecule type" value="Genomic_DNA"/>
</dbReference>
<gene>
    <name evidence="1" type="ORF">RR48_06100</name>
</gene>
<dbReference type="InParanoid" id="A0A194RVZ7"/>
<organism evidence="1 2">
    <name type="scientific">Papilio machaon</name>
    <name type="common">Old World swallowtail butterfly</name>
    <dbReference type="NCBI Taxonomy" id="76193"/>
    <lineage>
        <taxon>Eukaryota</taxon>
        <taxon>Metazoa</taxon>
        <taxon>Ecdysozoa</taxon>
        <taxon>Arthropoda</taxon>
        <taxon>Hexapoda</taxon>
        <taxon>Insecta</taxon>
        <taxon>Pterygota</taxon>
        <taxon>Neoptera</taxon>
        <taxon>Endopterygota</taxon>
        <taxon>Lepidoptera</taxon>
        <taxon>Glossata</taxon>
        <taxon>Ditrysia</taxon>
        <taxon>Papilionoidea</taxon>
        <taxon>Papilionidae</taxon>
        <taxon>Papilioninae</taxon>
        <taxon>Papilio</taxon>
    </lineage>
</organism>
<reference evidence="1 2" key="1">
    <citation type="journal article" date="2015" name="Nat. Commun.">
        <title>Outbred genome sequencing and CRISPR/Cas9 gene editing in butterflies.</title>
        <authorList>
            <person name="Li X."/>
            <person name="Fan D."/>
            <person name="Zhang W."/>
            <person name="Liu G."/>
            <person name="Zhang L."/>
            <person name="Zhao L."/>
            <person name="Fang X."/>
            <person name="Chen L."/>
            <person name="Dong Y."/>
            <person name="Chen Y."/>
            <person name="Ding Y."/>
            <person name="Zhao R."/>
            <person name="Feng M."/>
            <person name="Zhu Y."/>
            <person name="Feng Y."/>
            <person name="Jiang X."/>
            <person name="Zhu D."/>
            <person name="Xiang H."/>
            <person name="Feng X."/>
            <person name="Li S."/>
            <person name="Wang J."/>
            <person name="Zhang G."/>
            <person name="Kronforst M.R."/>
            <person name="Wang W."/>
        </authorList>
    </citation>
    <scope>NUCLEOTIDE SEQUENCE [LARGE SCALE GENOMIC DNA]</scope>
    <source>
        <strain evidence="1">Ya'a_city_454_Pm</strain>
        <tissue evidence="1">Whole body</tissue>
    </source>
</reference>
<sequence length="323" mass="36979">MSSNVVKCVNCNVVINELLAFVNNKIAVMDDESIIKICTSSFSEEDIVVAKNLLFDSLPKRRRKIIRKKSGKSLRDIDDIVCLLRDTDPEEIPVFVAKDLEKLPPVLFDHVDVTRLLKDIVKMQQDIKDIKQGYVTMDHLKQFQSELNIHKQSCALNNYDRNVNIRRGAGCLLDSFERHSGPMGLPPVTRTDNEQHELYLQNTNYCNIDHDICSYEGSHNSPQLEFCKQNNVAATTAMTHTNESSERLPPPIVCESKSDNSRHTAASRGEQCNAQKIKSTAEVVKGGEWKQQKHSDDWIKVQRKRMRNRFMGKTGRDNYTTWK</sequence>
<evidence type="ECO:0008006" key="3">
    <source>
        <dbReference type="Google" id="ProtNLM"/>
    </source>
</evidence>
<proteinExistence type="predicted"/>
<keyword evidence="2" id="KW-1185">Reference proteome</keyword>